<dbReference type="Proteomes" id="UP000187203">
    <property type="component" value="Unassembled WGS sequence"/>
</dbReference>
<reference evidence="7" key="1">
    <citation type="submission" date="2013-09" db="EMBL/GenBank/DDBJ databases">
        <title>Corchorus olitorius genome sequencing.</title>
        <authorList>
            <person name="Alam M."/>
            <person name="Haque M.S."/>
            <person name="Islam M.S."/>
            <person name="Emdad E.M."/>
            <person name="Islam M.M."/>
            <person name="Ahmed B."/>
            <person name="Halim A."/>
            <person name="Hossen Q.M.M."/>
            <person name="Hossain M.Z."/>
            <person name="Ahmed R."/>
            <person name="Khan M.M."/>
            <person name="Islam R."/>
            <person name="Rashid M.M."/>
            <person name="Khan S.A."/>
            <person name="Rahman M.S."/>
            <person name="Alam M."/>
            <person name="Yahiya A.S."/>
            <person name="Khan M.S."/>
            <person name="Azam M.S."/>
            <person name="Haque T."/>
            <person name="Lashkar M.Z.H."/>
            <person name="Akhand A.I."/>
            <person name="Morshed G."/>
            <person name="Roy S."/>
            <person name="Uddin K.S."/>
            <person name="Rabeya T."/>
            <person name="Hossain A.S."/>
            <person name="Chowdhury A."/>
            <person name="Snigdha A.R."/>
            <person name="Mortoza M.S."/>
            <person name="Matin S.A."/>
            <person name="Hoque S.M.E."/>
            <person name="Islam M.K."/>
            <person name="Roy D.K."/>
            <person name="Haider R."/>
            <person name="Moosa M.M."/>
            <person name="Elias S.M."/>
            <person name="Hasan A.M."/>
            <person name="Jahan S."/>
            <person name="Shafiuddin M."/>
            <person name="Mahmood N."/>
            <person name="Shommy N.S."/>
        </authorList>
    </citation>
    <scope>NUCLEOTIDE SEQUENCE [LARGE SCALE GENOMIC DNA]</scope>
    <source>
        <strain evidence="7">cv. O-4</strain>
    </source>
</reference>
<dbReference type="InterPro" id="IPR053211">
    <property type="entry name" value="DNA_repair-toleration"/>
</dbReference>
<accession>A0A1R3HE49</accession>
<dbReference type="AlphaFoldDB" id="A0A1R3HE49"/>
<evidence type="ECO:0000256" key="1">
    <source>
        <dbReference type="ARBA" id="ARBA00022614"/>
    </source>
</evidence>
<dbReference type="InterPro" id="IPR032675">
    <property type="entry name" value="LRR_dom_sf"/>
</dbReference>
<feature type="chain" id="PRO_5012028777" description="Leucine-rich repeat-containing N-terminal plant-type domain-containing protein" evidence="4">
    <location>
        <begin position="22"/>
        <end position="147"/>
    </location>
</feature>
<feature type="domain" description="Leucine-rich repeat-containing N-terminal plant-type" evidence="5">
    <location>
        <begin position="28"/>
        <end position="67"/>
    </location>
</feature>
<sequence length="147" mass="16683">MKHTCFSFFFQVILLLWKSSCLETFGNESDRLALLDFKSQVTHDPHNVMASWNNSLHFCSWFGVTCSPSIGRVVILNLEAQSLVGSIPPSIGNLTFLTGINLEGNSFHGEIPQERPENTFSCSQRVYWENSKPVYFIIQVETFGVWS</sequence>
<evidence type="ECO:0000256" key="2">
    <source>
        <dbReference type="ARBA" id="ARBA00022729"/>
    </source>
</evidence>
<dbReference type="EMBL" id="AWUE01020373">
    <property type="protein sequence ID" value="OMO68595.1"/>
    <property type="molecule type" value="Genomic_DNA"/>
</dbReference>
<dbReference type="SUPFAM" id="SSF52058">
    <property type="entry name" value="L domain-like"/>
    <property type="match status" value="1"/>
</dbReference>
<dbReference type="Pfam" id="PF08263">
    <property type="entry name" value="LRRNT_2"/>
    <property type="match status" value="1"/>
</dbReference>
<dbReference type="PANTHER" id="PTHR48060">
    <property type="entry name" value="DNA DAMAGE-REPAIR/TOLERATION PROTEIN DRT100"/>
    <property type="match status" value="1"/>
</dbReference>
<feature type="signal peptide" evidence="4">
    <location>
        <begin position="1"/>
        <end position="21"/>
    </location>
</feature>
<dbReference type="Gene3D" id="3.80.10.10">
    <property type="entry name" value="Ribonuclease Inhibitor"/>
    <property type="match status" value="1"/>
</dbReference>
<keyword evidence="7" id="KW-1185">Reference proteome</keyword>
<organism evidence="6 7">
    <name type="scientific">Corchorus olitorius</name>
    <dbReference type="NCBI Taxonomy" id="93759"/>
    <lineage>
        <taxon>Eukaryota</taxon>
        <taxon>Viridiplantae</taxon>
        <taxon>Streptophyta</taxon>
        <taxon>Embryophyta</taxon>
        <taxon>Tracheophyta</taxon>
        <taxon>Spermatophyta</taxon>
        <taxon>Magnoliopsida</taxon>
        <taxon>eudicotyledons</taxon>
        <taxon>Gunneridae</taxon>
        <taxon>Pentapetalae</taxon>
        <taxon>rosids</taxon>
        <taxon>malvids</taxon>
        <taxon>Malvales</taxon>
        <taxon>Malvaceae</taxon>
        <taxon>Grewioideae</taxon>
        <taxon>Apeibeae</taxon>
        <taxon>Corchorus</taxon>
    </lineage>
</organism>
<dbReference type="OrthoDB" id="687555at2759"/>
<keyword evidence="1" id="KW-0433">Leucine-rich repeat</keyword>
<gene>
    <name evidence="6" type="ORF">COLO4_29559</name>
</gene>
<keyword evidence="2 4" id="KW-0732">Signal</keyword>
<proteinExistence type="predicted"/>
<keyword evidence="3" id="KW-0677">Repeat</keyword>
<name>A0A1R3HE49_9ROSI</name>
<protein>
    <recommendedName>
        <fullName evidence="5">Leucine-rich repeat-containing N-terminal plant-type domain-containing protein</fullName>
    </recommendedName>
</protein>
<evidence type="ECO:0000313" key="6">
    <source>
        <dbReference type="EMBL" id="OMO68595.1"/>
    </source>
</evidence>
<evidence type="ECO:0000256" key="4">
    <source>
        <dbReference type="SAM" id="SignalP"/>
    </source>
</evidence>
<dbReference type="PANTHER" id="PTHR48060:SF21">
    <property type="entry name" value="L DOMAIN-LIKE PROTEIN"/>
    <property type="match status" value="1"/>
</dbReference>
<evidence type="ECO:0000313" key="7">
    <source>
        <dbReference type="Proteomes" id="UP000187203"/>
    </source>
</evidence>
<dbReference type="STRING" id="93759.A0A1R3HE49"/>
<comment type="caution">
    <text evidence="6">The sequence shown here is derived from an EMBL/GenBank/DDBJ whole genome shotgun (WGS) entry which is preliminary data.</text>
</comment>
<evidence type="ECO:0000256" key="3">
    <source>
        <dbReference type="ARBA" id="ARBA00022737"/>
    </source>
</evidence>
<evidence type="ECO:0000259" key="5">
    <source>
        <dbReference type="Pfam" id="PF08263"/>
    </source>
</evidence>
<dbReference type="InterPro" id="IPR013210">
    <property type="entry name" value="LRR_N_plant-typ"/>
</dbReference>